<dbReference type="GO" id="GO:0006508">
    <property type="term" value="P:proteolysis"/>
    <property type="evidence" value="ECO:0007669"/>
    <property type="project" value="UniProtKB-KW"/>
</dbReference>
<evidence type="ECO:0000256" key="2">
    <source>
        <dbReference type="ARBA" id="ARBA00022670"/>
    </source>
</evidence>
<proteinExistence type="inferred from homology"/>
<protein>
    <recommendedName>
        <fullName evidence="7">Serine protease</fullName>
        <ecNumber evidence="7">3.4.21.-</ecNumber>
    </recommendedName>
</protein>
<keyword evidence="4 7" id="KW-0378">Hydrolase</keyword>
<evidence type="ECO:0000256" key="3">
    <source>
        <dbReference type="ARBA" id="ARBA00022729"/>
    </source>
</evidence>
<keyword evidence="3" id="KW-0732">Signal</keyword>
<dbReference type="AlphaFoldDB" id="A0A8D6Q7W5"/>
<dbReference type="InterPro" id="IPR043504">
    <property type="entry name" value="Peptidase_S1_PA_chymotrypsin"/>
</dbReference>
<dbReference type="InterPro" id="IPR008256">
    <property type="entry name" value="Peptidase_S1B"/>
</dbReference>
<dbReference type="PANTHER" id="PTHR15462:SF8">
    <property type="entry name" value="SERINE PROTEASE"/>
    <property type="match status" value="1"/>
</dbReference>
<comment type="similarity">
    <text evidence="1 7">Belongs to the peptidase S1B family.</text>
</comment>
<dbReference type="Pfam" id="PF13365">
    <property type="entry name" value="Trypsin_2"/>
    <property type="match status" value="1"/>
</dbReference>
<dbReference type="EMBL" id="LR793264">
    <property type="protein sequence ID" value="CAB3558929.1"/>
    <property type="molecule type" value="Genomic_DNA"/>
</dbReference>
<reference evidence="8" key="1">
    <citation type="submission" date="2020-04" db="EMBL/GenBank/DDBJ databases">
        <authorList>
            <person name="Naeem R."/>
            <person name="Antony C."/>
            <person name="Guan Q."/>
        </authorList>
    </citation>
    <scope>NUCLEOTIDE SEQUENCE</scope>
    <source>
        <strain evidence="8">NGKP54</strain>
    </source>
</reference>
<evidence type="ECO:0000256" key="5">
    <source>
        <dbReference type="ARBA" id="ARBA00022825"/>
    </source>
</evidence>
<organism evidence="8">
    <name type="scientific">Klebsiella pneumoniae</name>
    <dbReference type="NCBI Taxonomy" id="573"/>
    <lineage>
        <taxon>Bacteria</taxon>
        <taxon>Pseudomonadati</taxon>
        <taxon>Pseudomonadota</taxon>
        <taxon>Gammaproteobacteria</taxon>
        <taxon>Enterobacterales</taxon>
        <taxon>Enterobacteriaceae</taxon>
        <taxon>Klebsiella/Raoultella group</taxon>
        <taxon>Klebsiella</taxon>
        <taxon>Klebsiella pneumoniae complex</taxon>
    </lineage>
</organism>
<evidence type="ECO:0000256" key="1">
    <source>
        <dbReference type="ARBA" id="ARBA00008764"/>
    </source>
</evidence>
<sequence>MNITDKNGLLYSLNPSSARGIVNGQRYPVPDATIAPFNSIVQIPVNNGSVAAATGTVIGRNTILTSAHVADDMSIGEMVTPGMNETSPYGAFRVVSLQIPDEWATTKANTYDYALVIVAPNEEGKHIGDVVPQLSIKKITIDDLQVGSSVLVIGYPGDKGSQQMWASPGVLLREDGNYYCLNSLLGWEPRLLAFDCDAEHGNSGGPVLTDNNEIIGVVDLMSSNVAAFCNGESGGNGAPMMDEIAVNWIQSRIQ</sequence>
<evidence type="ECO:0000256" key="7">
    <source>
        <dbReference type="RuleBase" id="RU004296"/>
    </source>
</evidence>
<dbReference type="InterPro" id="IPR050966">
    <property type="entry name" value="Glutamyl_endopeptidase"/>
</dbReference>
<dbReference type="EC" id="3.4.21.-" evidence="7"/>
<dbReference type="SUPFAM" id="SSF50494">
    <property type="entry name" value="Trypsin-like serine proteases"/>
    <property type="match status" value="1"/>
</dbReference>
<dbReference type="PRINTS" id="PR00839">
    <property type="entry name" value="V8PROTEASE"/>
</dbReference>
<dbReference type="Gene3D" id="2.40.10.10">
    <property type="entry name" value="Trypsin-like serine proteases"/>
    <property type="match status" value="2"/>
</dbReference>
<feature type="active site" description="Charge relay system" evidence="6">
    <location>
        <position position="68"/>
    </location>
</feature>
<evidence type="ECO:0000256" key="6">
    <source>
        <dbReference type="PIRSR" id="PIRSR608256-1"/>
    </source>
</evidence>
<gene>
    <name evidence="8" type="primary">sspA_1</name>
    <name evidence="8" type="ORF">NGKP54_PROKKA_03148</name>
</gene>
<dbReference type="InterPro" id="IPR009003">
    <property type="entry name" value="Peptidase_S1_PA"/>
</dbReference>
<evidence type="ECO:0000256" key="4">
    <source>
        <dbReference type="ARBA" id="ARBA00022801"/>
    </source>
</evidence>
<dbReference type="PANTHER" id="PTHR15462">
    <property type="entry name" value="SERINE PROTEASE"/>
    <property type="match status" value="1"/>
</dbReference>
<dbReference type="GO" id="GO:0008236">
    <property type="term" value="F:serine-type peptidase activity"/>
    <property type="evidence" value="ECO:0007669"/>
    <property type="project" value="UniProtKB-KW"/>
</dbReference>
<keyword evidence="5 7" id="KW-0720">Serine protease</keyword>
<name>A0A8D6Q7W5_KLEPN</name>
<accession>A0A8D6Q7W5</accession>
<feature type="active site" description="Charge relay system" evidence="6">
    <location>
        <position position="112"/>
    </location>
</feature>
<feature type="active site" description="Charge relay system" evidence="6">
    <location>
        <position position="203"/>
    </location>
</feature>
<evidence type="ECO:0000313" key="8">
    <source>
        <dbReference type="EMBL" id="CAB3558929.1"/>
    </source>
</evidence>
<dbReference type="RefSeq" id="WP_108452543.1">
    <property type="nucleotide sequence ID" value="NZ_CABVMH010000007.1"/>
</dbReference>
<keyword evidence="2 7" id="KW-0645">Protease</keyword>